<dbReference type="PROSITE" id="PS01124">
    <property type="entry name" value="HTH_ARAC_FAMILY_2"/>
    <property type="match status" value="1"/>
</dbReference>
<evidence type="ECO:0000313" key="8">
    <source>
        <dbReference type="Proteomes" id="UP000037931"/>
    </source>
</evidence>
<keyword evidence="8" id="KW-1185">Reference proteome</keyword>
<dbReference type="OrthoDB" id="2547276at2"/>
<evidence type="ECO:0000259" key="6">
    <source>
        <dbReference type="PROSITE" id="PS01124"/>
    </source>
</evidence>
<evidence type="ECO:0000313" key="7">
    <source>
        <dbReference type="EMBL" id="KPA87154.1"/>
    </source>
</evidence>
<dbReference type="SMART" id="SM00342">
    <property type="entry name" value="HTH_ARAC"/>
    <property type="match status" value="1"/>
</dbReference>
<dbReference type="InterPro" id="IPR018060">
    <property type="entry name" value="HTH_AraC"/>
</dbReference>
<dbReference type="PATRIC" id="fig|50340.43.peg.4948"/>
<keyword evidence="3" id="KW-0010">Activator</keyword>
<accession>A0A0N0E122</accession>
<dbReference type="InterPro" id="IPR020449">
    <property type="entry name" value="Tscrpt_reg_AraC-type_HTH"/>
</dbReference>
<evidence type="ECO:0000256" key="5">
    <source>
        <dbReference type="ARBA" id="ARBA00037345"/>
    </source>
</evidence>
<dbReference type="RefSeq" id="WP_081009960.1">
    <property type="nucleotide sequence ID" value="NZ_JSYZ01000045.1"/>
</dbReference>
<dbReference type="GO" id="GO:0003700">
    <property type="term" value="F:DNA-binding transcription factor activity"/>
    <property type="evidence" value="ECO:0007669"/>
    <property type="project" value="InterPro"/>
</dbReference>
<proteinExistence type="predicted"/>
<dbReference type="Pfam" id="PF14525">
    <property type="entry name" value="AraC_binding_2"/>
    <property type="match status" value="1"/>
</dbReference>
<evidence type="ECO:0000256" key="2">
    <source>
        <dbReference type="ARBA" id="ARBA00023125"/>
    </source>
</evidence>
<protein>
    <submittedName>
        <fullName evidence="7">Transcriptional regulator, AraC family</fullName>
    </submittedName>
</protein>
<dbReference type="Proteomes" id="UP000037931">
    <property type="component" value="Unassembled WGS sequence"/>
</dbReference>
<sequence>MLNTLTTSAVPQSDRQAFWRQVIADRFMALEFESRDAVPFTANLDVLQVANLDLMRLEASAHAVARTSKLVQKDASDFFMLSYQRRGKGVLEQDEKVSIQTAGDFVLYDSTRPFAMSYSGDFCKYVIRIPRTKLQAHISQPQRLCGMTVSKDSEAGLVLGAMLNALFSGPASSSVSVQESLARALIEVTIGGLQSIPEAPGAECSKLQTFHLHRVKRYILDNLQDPNLNVERISADLKLSMSSLYRIFESERLTLSQWIWNRRLENCKRDLLCKHLAHKHIGDIAFDWGYSNCAHFSRVFKKDTGMTPKEFRLKAAHSC</sequence>
<gene>
    <name evidence="7" type="ORF">PF66_06323</name>
</gene>
<dbReference type="Gene3D" id="1.10.10.60">
    <property type="entry name" value="Homeodomain-like"/>
    <property type="match status" value="1"/>
</dbReference>
<dbReference type="GO" id="GO:0043565">
    <property type="term" value="F:sequence-specific DNA binding"/>
    <property type="evidence" value="ECO:0007669"/>
    <property type="project" value="InterPro"/>
</dbReference>
<dbReference type="PANTHER" id="PTHR46796:SF6">
    <property type="entry name" value="ARAC SUBFAMILY"/>
    <property type="match status" value="1"/>
</dbReference>
<comment type="function">
    <text evidence="5">Regulatory protein of the TOL plasmid xyl operons. XylS activates the xylXYZLTEGFJQKIH operon required for the degradation of toluene, m-xylene and p-xylene.</text>
</comment>
<reference evidence="7 8" key="1">
    <citation type="journal article" date="2015" name="PLoS ONE">
        <title>Rice-Infecting Pseudomonas Genomes Are Highly Accessorized and Harbor Multiple Putative Virulence Mechanisms to Cause Sheath Brown Rot.</title>
        <authorList>
            <person name="Quibod I.L."/>
            <person name="Grande G."/>
            <person name="Oreiro E.G."/>
            <person name="Borja F.N."/>
            <person name="Dossa G.S."/>
            <person name="Mauleon R."/>
            <person name="Cruz C.V."/>
            <person name="Oliva R."/>
        </authorList>
    </citation>
    <scope>NUCLEOTIDE SEQUENCE [LARGE SCALE GENOMIC DNA]</scope>
    <source>
        <strain evidence="7 8">IRRI 6609</strain>
    </source>
</reference>
<dbReference type="AlphaFoldDB" id="A0A0N0E122"/>
<organism evidence="7 8">
    <name type="scientific">Pseudomonas asplenii</name>
    <dbReference type="NCBI Taxonomy" id="53407"/>
    <lineage>
        <taxon>Bacteria</taxon>
        <taxon>Pseudomonadati</taxon>
        <taxon>Pseudomonadota</taxon>
        <taxon>Gammaproteobacteria</taxon>
        <taxon>Pseudomonadales</taxon>
        <taxon>Pseudomonadaceae</taxon>
        <taxon>Pseudomonas</taxon>
    </lineage>
</organism>
<dbReference type="InterPro" id="IPR050204">
    <property type="entry name" value="AraC_XylS_family_regulators"/>
</dbReference>
<evidence type="ECO:0000256" key="4">
    <source>
        <dbReference type="ARBA" id="ARBA00023163"/>
    </source>
</evidence>
<name>A0A0N0E122_9PSED</name>
<dbReference type="PRINTS" id="PR00032">
    <property type="entry name" value="HTHARAC"/>
</dbReference>
<dbReference type="SUPFAM" id="SSF46689">
    <property type="entry name" value="Homeodomain-like"/>
    <property type="match status" value="1"/>
</dbReference>
<dbReference type="InterPro" id="IPR009057">
    <property type="entry name" value="Homeodomain-like_sf"/>
</dbReference>
<dbReference type="InterPro" id="IPR035418">
    <property type="entry name" value="AraC-bd_2"/>
</dbReference>
<dbReference type="PANTHER" id="PTHR46796">
    <property type="entry name" value="HTH-TYPE TRANSCRIPTIONAL ACTIVATOR RHAS-RELATED"/>
    <property type="match status" value="1"/>
</dbReference>
<keyword evidence="4" id="KW-0804">Transcription</keyword>
<dbReference type="STRING" id="50340.PF66_06323"/>
<dbReference type="EMBL" id="JSYZ01000045">
    <property type="protein sequence ID" value="KPA87154.1"/>
    <property type="molecule type" value="Genomic_DNA"/>
</dbReference>
<dbReference type="Pfam" id="PF12833">
    <property type="entry name" value="HTH_18"/>
    <property type="match status" value="1"/>
</dbReference>
<evidence type="ECO:0000256" key="1">
    <source>
        <dbReference type="ARBA" id="ARBA00023015"/>
    </source>
</evidence>
<evidence type="ECO:0000256" key="3">
    <source>
        <dbReference type="ARBA" id="ARBA00023159"/>
    </source>
</evidence>
<feature type="domain" description="HTH araC/xylS-type" evidence="6">
    <location>
        <begin position="213"/>
        <end position="314"/>
    </location>
</feature>
<keyword evidence="2" id="KW-0238">DNA-binding</keyword>
<keyword evidence="1" id="KW-0805">Transcription regulation</keyword>
<comment type="caution">
    <text evidence="7">The sequence shown here is derived from an EMBL/GenBank/DDBJ whole genome shotgun (WGS) entry which is preliminary data.</text>
</comment>